<gene>
    <name evidence="2" type="ORF">BJX63DRAFT_410659</name>
</gene>
<sequence length="96" mass="10798">MTTMSPPPSSSGRFAVSPIPAGFFGNNLAANDQSRVRVRDIHPGSWVLLLDQRDRSSSDDDDVFLQYSFFRIRRTSTEFTPEQQQQNPSPPPISSR</sequence>
<organism evidence="2 3">
    <name type="scientific">Aspergillus granulosus</name>
    <dbReference type="NCBI Taxonomy" id="176169"/>
    <lineage>
        <taxon>Eukaryota</taxon>
        <taxon>Fungi</taxon>
        <taxon>Dikarya</taxon>
        <taxon>Ascomycota</taxon>
        <taxon>Pezizomycotina</taxon>
        <taxon>Eurotiomycetes</taxon>
        <taxon>Eurotiomycetidae</taxon>
        <taxon>Eurotiales</taxon>
        <taxon>Aspergillaceae</taxon>
        <taxon>Aspergillus</taxon>
        <taxon>Aspergillus subgen. Nidulantes</taxon>
    </lineage>
</organism>
<keyword evidence="3" id="KW-1185">Reference proteome</keyword>
<proteinExistence type="predicted"/>
<accession>A0ABR4GXV8</accession>
<evidence type="ECO:0000313" key="2">
    <source>
        <dbReference type="EMBL" id="KAL2808001.1"/>
    </source>
</evidence>
<evidence type="ECO:0000313" key="3">
    <source>
        <dbReference type="Proteomes" id="UP001610334"/>
    </source>
</evidence>
<reference evidence="2 3" key="1">
    <citation type="submission" date="2024-07" db="EMBL/GenBank/DDBJ databases">
        <title>Section-level genome sequencing and comparative genomics of Aspergillus sections Usti and Cavernicolus.</title>
        <authorList>
            <consortium name="Lawrence Berkeley National Laboratory"/>
            <person name="Nybo J.L."/>
            <person name="Vesth T.C."/>
            <person name="Theobald S."/>
            <person name="Frisvad J.C."/>
            <person name="Larsen T.O."/>
            <person name="Kjaerboelling I."/>
            <person name="Rothschild-Mancinelli K."/>
            <person name="Lyhne E.K."/>
            <person name="Kogle M.E."/>
            <person name="Barry K."/>
            <person name="Clum A."/>
            <person name="Na H."/>
            <person name="Ledsgaard L."/>
            <person name="Lin J."/>
            <person name="Lipzen A."/>
            <person name="Kuo A."/>
            <person name="Riley R."/>
            <person name="Mondo S."/>
            <person name="Labutti K."/>
            <person name="Haridas S."/>
            <person name="Pangalinan J."/>
            <person name="Salamov A.A."/>
            <person name="Simmons B.A."/>
            <person name="Magnuson J.K."/>
            <person name="Chen J."/>
            <person name="Drula E."/>
            <person name="Henrissat B."/>
            <person name="Wiebenga A."/>
            <person name="Lubbers R.J."/>
            <person name="Gomes A.C."/>
            <person name="Makela M.R."/>
            <person name="Stajich J."/>
            <person name="Grigoriev I.V."/>
            <person name="Mortensen U.H."/>
            <person name="De Vries R.P."/>
            <person name="Baker S.E."/>
            <person name="Andersen M.R."/>
        </authorList>
    </citation>
    <scope>NUCLEOTIDE SEQUENCE [LARGE SCALE GENOMIC DNA]</scope>
    <source>
        <strain evidence="2 3">CBS 588.65</strain>
    </source>
</reference>
<protein>
    <submittedName>
        <fullName evidence="2">Uncharacterized protein</fullName>
    </submittedName>
</protein>
<feature type="region of interest" description="Disordered" evidence="1">
    <location>
        <begin position="76"/>
        <end position="96"/>
    </location>
</feature>
<evidence type="ECO:0000256" key="1">
    <source>
        <dbReference type="SAM" id="MobiDB-lite"/>
    </source>
</evidence>
<name>A0ABR4GXV8_9EURO</name>
<comment type="caution">
    <text evidence="2">The sequence shown here is derived from an EMBL/GenBank/DDBJ whole genome shotgun (WGS) entry which is preliminary data.</text>
</comment>
<dbReference type="Proteomes" id="UP001610334">
    <property type="component" value="Unassembled WGS sequence"/>
</dbReference>
<dbReference type="EMBL" id="JBFXLT010000124">
    <property type="protein sequence ID" value="KAL2808001.1"/>
    <property type="molecule type" value="Genomic_DNA"/>
</dbReference>